<protein>
    <recommendedName>
        <fullName evidence="3">F-box domain-containing protein</fullName>
    </recommendedName>
</protein>
<dbReference type="EMBL" id="JABBWG010000018">
    <property type="protein sequence ID" value="KAG1815673.1"/>
    <property type="molecule type" value="Genomic_DNA"/>
</dbReference>
<evidence type="ECO:0000313" key="2">
    <source>
        <dbReference type="Proteomes" id="UP000807769"/>
    </source>
</evidence>
<dbReference type="OrthoDB" id="2606310at2759"/>
<dbReference type="RefSeq" id="XP_041192604.1">
    <property type="nucleotide sequence ID" value="XM_041342716.1"/>
</dbReference>
<gene>
    <name evidence="1" type="ORF">BJ212DRAFT_234467</name>
</gene>
<accession>A0A9P7E9X7</accession>
<name>A0A9P7E9X7_9AGAM</name>
<sequence>METIPRASFDNLPTELVLLILQYAAEPTFTQPEQYVTKNPYSTARTLCLVSRVVRRVALPEMLHTVLLSFRNVRAFVHALRMQAEYAQTDSCLYLAYTRHIRNIWIGHPISVPESDLDLLAPVLLGAPSLAIDFSSMDLVKRCVEHTWTHVDKNIDRQCSPPPWRTKTLTLSGMGIAPWHIIKRPSGSAFLASVAHLITLPHTQIDSNLHIIRRTTGVIGPQDYVLPRWMRHAPWALFKGLESVSLAFPHINRSLNLYDFITGMNLRTELLTFPASLVKGRRVPMEIKASAKTGNWHISLNDVRLVVSDSLVHFSVFHQEWEKVWACGL</sequence>
<evidence type="ECO:0000313" key="1">
    <source>
        <dbReference type="EMBL" id="KAG1815673.1"/>
    </source>
</evidence>
<proteinExistence type="predicted"/>
<comment type="caution">
    <text evidence="1">The sequence shown here is derived from an EMBL/GenBank/DDBJ whole genome shotgun (WGS) entry which is preliminary data.</text>
</comment>
<keyword evidence="2" id="KW-1185">Reference proteome</keyword>
<dbReference type="Proteomes" id="UP000807769">
    <property type="component" value="Unassembled WGS sequence"/>
</dbReference>
<reference evidence="1" key="1">
    <citation type="journal article" date="2020" name="New Phytol.">
        <title>Comparative genomics reveals dynamic genome evolution in host specialist ectomycorrhizal fungi.</title>
        <authorList>
            <person name="Lofgren L.A."/>
            <person name="Nguyen N.H."/>
            <person name="Vilgalys R."/>
            <person name="Ruytinx J."/>
            <person name="Liao H.L."/>
            <person name="Branco S."/>
            <person name="Kuo A."/>
            <person name="LaButti K."/>
            <person name="Lipzen A."/>
            <person name="Andreopoulos W."/>
            <person name="Pangilinan J."/>
            <person name="Riley R."/>
            <person name="Hundley H."/>
            <person name="Na H."/>
            <person name="Barry K."/>
            <person name="Grigoriev I.V."/>
            <person name="Stajich J.E."/>
            <person name="Kennedy P.G."/>
        </authorList>
    </citation>
    <scope>NUCLEOTIDE SEQUENCE</scope>
    <source>
        <strain evidence="1">MN1</strain>
    </source>
</reference>
<evidence type="ECO:0008006" key="3">
    <source>
        <dbReference type="Google" id="ProtNLM"/>
    </source>
</evidence>
<dbReference type="AlphaFoldDB" id="A0A9P7E9X7"/>
<organism evidence="1 2">
    <name type="scientific">Suillus subaureus</name>
    <dbReference type="NCBI Taxonomy" id="48587"/>
    <lineage>
        <taxon>Eukaryota</taxon>
        <taxon>Fungi</taxon>
        <taxon>Dikarya</taxon>
        <taxon>Basidiomycota</taxon>
        <taxon>Agaricomycotina</taxon>
        <taxon>Agaricomycetes</taxon>
        <taxon>Agaricomycetidae</taxon>
        <taxon>Boletales</taxon>
        <taxon>Suillineae</taxon>
        <taxon>Suillaceae</taxon>
        <taxon>Suillus</taxon>
    </lineage>
</organism>
<dbReference type="GeneID" id="64636732"/>